<protein>
    <recommendedName>
        <fullName evidence="6">Probable transcriptional regulatory protein CFX1CAM_0811</fullName>
    </recommendedName>
</protein>
<evidence type="ECO:0000256" key="5">
    <source>
        <dbReference type="ARBA" id="ARBA00023163"/>
    </source>
</evidence>
<dbReference type="SUPFAM" id="SSF75625">
    <property type="entry name" value="YebC-like"/>
    <property type="match status" value="1"/>
</dbReference>
<evidence type="ECO:0000256" key="6">
    <source>
        <dbReference type="HAMAP-Rule" id="MF_00693"/>
    </source>
</evidence>
<dbReference type="InterPro" id="IPR017856">
    <property type="entry name" value="Integrase-like_N"/>
</dbReference>
<evidence type="ECO:0000313" key="10">
    <source>
        <dbReference type="Proteomes" id="UP000195514"/>
    </source>
</evidence>
<dbReference type="InterPro" id="IPR026564">
    <property type="entry name" value="Transcrip_reg_TACO1-like_dom3"/>
</dbReference>
<dbReference type="NCBIfam" id="NF009044">
    <property type="entry name" value="PRK12378.1"/>
    <property type="match status" value="1"/>
</dbReference>
<dbReference type="Proteomes" id="UP000195514">
    <property type="component" value="Chromosome I"/>
</dbReference>
<dbReference type="GO" id="GO:0003677">
    <property type="term" value="F:DNA binding"/>
    <property type="evidence" value="ECO:0007669"/>
    <property type="project" value="UniProtKB-UniRule"/>
</dbReference>
<keyword evidence="5 6" id="KW-0804">Transcription</keyword>
<dbReference type="Pfam" id="PF20772">
    <property type="entry name" value="TACO1_YebC_N"/>
    <property type="match status" value="1"/>
</dbReference>
<feature type="domain" description="TACO1/YebC-like N-terminal" evidence="8">
    <location>
        <begin position="5"/>
        <end position="76"/>
    </location>
</feature>
<evidence type="ECO:0000313" key="9">
    <source>
        <dbReference type="EMBL" id="SMX53876.1"/>
    </source>
</evidence>
<evidence type="ECO:0000256" key="3">
    <source>
        <dbReference type="ARBA" id="ARBA00023015"/>
    </source>
</evidence>
<feature type="domain" description="TACO1/YebC-like second and third" evidence="7">
    <location>
        <begin position="83"/>
        <end position="238"/>
    </location>
</feature>
<evidence type="ECO:0000259" key="7">
    <source>
        <dbReference type="Pfam" id="PF01709"/>
    </source>
</evidence>
<keyword evidence="10" id="KW-1185">Reference proteome</keyword>
<dbReference type="InterPro" id="IPR049083">
    <property type="entry name" value="TACO1_YebC_N"/>
</dbReference>
<dbReference type="NCBIfam" id="NF001030">
    <property type="entry name" value="PRK00110.1"/>
    <property type="match status" value="1"/>
</dbReference>
<dbReference type="InterPro" id="IPR002876">
    <property type="entry name" value="Transcrip_reg_TACO1-like"/>
</dbReference>
<dbReference type="Gene3D" id="3.30.70.980">
    <property type="match status" value="2"/>
</dbReference>
<dbReference type="NCBIfam" id="TIGR01033">
    <property type="entry name" value="YebC/PmpR family DNA-binding transcriptional regulator"/>
    <property type="match status" value="1"/>
</dbReference>
<dbReference type="Pfam" id="PF01709">
    <property type="entry name" value="Transcrip_reg"/>
    <property type="match status" value="1"/>
</dbReference>
<sequence>MAGHSHWSTIKRKKSAADAKKGKIFTRVAREIVIAAREGGGDPNMNVRLGLAIEKAKAANMPKESIDRAIKRGTGEDKDGANFEEILYEGFAPNGIALMIECVTENRNRTVAELRHALNRAGGGLGDPGSVGWQFDRMSYFALLSEEHDLEVIFELAVEAGADDIQHDDELIEIYGAPSAFKSIADQLTKANITPEESGVRYVPKQEVSLDVEATIKVMKAIEAIEDLDDVQNVYANLDVSAEAIQALENE</sequence>
<organism evidence="9 10">
    <name type="scientific">Candidatus Brevifilum fermentans</name>
    <dbReference type="NCBI Taxonomy" id="1986204"/>
    <lineage>
        <taxon>Bacteria</taxon>
        <taxon>Bacillati</taxon>
        <taxon>Chloroflexota</taxon>
        <taxon>Anaerolineae</taxon>
        <taxon>Anaerolineales</taxon>
        <taxon>Anaerolineaceae</taxon>
        <taxon>Candidatus Brevifilum</taxon>
    </lineage>
</organism>
<evidence type="ECO:0000256" key="2">
    <source>
        <dbReference type="ARBA" id="ARBA00022490"/>
    </source>
</evidence>
<dbReference type="GO" id="GO:0005829">
    <property type="term" value="C:cytosol"/>
    <property type="evidence" value="ECO:0007669"/>
    <property type="project" value="TreeGrafter"/>
</dbReference>
<dbReference type="AlphaFoldDB" id="A0A1Y6K2T4"/>
<name>A0A1Y6K2T4_9CHLR</name>
<dbReference type="Gene3D" id="1.10.10.200">
    <property type="match status" value="1"/>
</dbReference>
<proteinExistence type="inferred from homology"/>
<dbReference type="InterPro" id="IPR029072">
    <property type="entry name" value="YebC-like"/>
</dbReference>
<gene>
    <name evidence="9" type="primary">yebC</name>
    <name evidence="9" type="ORF">CFX1CAM_0811</name>
</gene>
<evidence type="ECO:0000256" key="1">
    <source>
        <dbReference type="ARBA" id="ARBA00008724"/>
    </source>
</evidence>
<dbReference type="PANTHER" id="PTHR12532:SF6">
    <property type="entry name" value="TRANSCRIPTIONAL REGULATORY PROTEIN YEBC-RELATED"/>
    <property type="match status" value="1"/>
</dbReference>
<dbReference type="RefSeq" id="WP_087861785.1">
    <property type="nucleotide sequence ID" value="NZ_LT859958.1"/>
</dbReference>
<comment type="subcellular location">
    <subcellularLocation>
        <location evidence="6">Cytoplasm</location>
    </subcellularLocation>
</comment>
<evidence type="ECO:0000259" key="8">
    <source>
        <dbReference type="Pfam" id="PF20772"/>
    </source>
</evidence>
<dbReference type="KEGG" id="abat:CFX1CAM_0811"/>
<accession>A0A1Y6K2T4</accession>
<dbReference type="InterPro" id="IPR048300">
    <property type="entry name" value="TACO1_YebC-like_2nd/3rd_dom"/>
</dbReference>
<evidence type="ECO:0000256" key="4">
    <source>
        <dbReference type="ARBA" id="ARBA00023125"/>
    </source>
</evidence>
<dbReference type="OrthoDB" id="9781053at2"/>
<comment type="similarity">
    <text evidence="1 6">Belongs to the TACO1 family.</text>
</comment>
<dbReference type="FunFam" id="1.10.10.200:FF:000002">
    <property type="entry name" value="Probable transcriptional regulatory protein CLM62_37755"/>
    <property type="match status" value="1"/>
</dbReference>
<dbReference type="GO" id="GO:0006355">
    <property type="term" value="P:regulation of DNA-templated transcription"/>
    <property type="evidence" value="ECO:0007669"/>
    <property type="project" value="UniProtKB-UniRule"/>
</dbReference>
<keyword evidence="2 6" id="KW-0963">Cytoplasm</keyword>
<keyword evidence="3 6" id="KW-0805">Transcription regulation</keyword>
<dbReference type="EMBL" id="LT859958">
    <property type="protein sequence ID" value="SMX53876.1"/>
    <property type="molecule type" value="Genomic_DNA"/>
</dbReference>
<reference evidence="10" key="1">
    <citation type="submission" date="2017-05" db="EMBL/GenBank/DDBJ databases">
        <authorList>
            <person name="Kirkegaard R."/>
            <person name="Mcilroy J S."/>
        </authorList>
    </citation>
    <scope>NUCLEOTIDE SEQUENCE [LARGE SCALE GENOMIC DNA]</scope>
</reference>
<dbReference type="PANTHER" id="PTHR12532">
    <property type="entry name" value="TRANSLATIONAL ACTIVATOR OF CYTOCHROME C OXIDASE 1"/>
    <property type="match status" value="1"/>
</dbReference>
<dbReference type="HAMAP" id="MF_00693">
    <property type="entry name" value="Transcrip_reg_TACO1"/>
    <property type="match status" value="1"/>
</dbReference>
<keyword evidence="4 6" id="KW-0238">DNA-binding</keyword>